<organism evidence="2 3">
    <name type="scientific">Hephaestia caeni</name>
    <dbReference type="NCBI Taxonomy" id="645617"/>
    <lineage>
        <taxon>Bacteria</taxon>
        <taxon>Pseudomonadati</taxon>
        <taxon>Pseudomonadota</taxon>
        <taxon>Alphaproteobacteria</taxon>
        <taxon>Sphingomonadales</taxon>
        <taxon>Sphingomonadaceae</taxon>
        <taxon>Hephaestia</taxon>
    </lineage>
</organism>
<dbReference type="Gene3D" id="3.50.50.60">
    <property type="entry name" value="FAD/NAD(P)-binding domain"/>
    <property type="match status" value="1"/>
</dbReference>
<reference evidence="2 3" key="1">
    <citation type="submission" date="2018-08" db="EMBL/GenBank/DDBJ databases">
        <title>Genomic Encyclopedia of Type Strains, Phase IV (KMG-IV): sequencing the most valuable type-strain genomes for metagenomic binning, comparative biology and taxonomic classification.</title>
        <authorList>
            <person name="Goeker M."/>
        </authorList>
    </citation>
    <scope>NUCLEOTIDE SEQUENCE [LARGE SCALE GENOMIC DNA]</scope>
    <source>
        <strain evidence="2 3">DSM 25527</strain>
    </source>
</reference>
<dbReference type="EMBL" id="QXDC01000003">
    <property type="protein sequence ID" value="RIA44427.1"/>
    <property type="molecule type" value="Genomic_DNA"/>
</dbReference>
<dbReference type="PANTHER" id="PTHR42685">
    <property type="entry name" value="GERANYLGERANYL DIPHOSPHATE REDUCTASE"/>
    <property type="match status" value="1"/>
</dbReference>
<name>A0A397PBB3_9SPHN</name>
<dbReference type="OrthoDB" id="5652862at2"/>
<dbReference type="InterPro" id="IPR050407">
    <property type="entry name" value="Geranylgeranyl_reductase"/>
</dbReference>
<dbReference type="InterPro" id="IPR002938">
    <property type="entry name" value="FAD-bd"/>
</dbReference>
<evidence type="ECO:0000259" key="1">
    <source>
        <dbReference type="Pfam" id="PF01494"/>
    </source>
</evidence>
<keyword evidence="3" id="KW-1185">Reference proteome</keyword>
<dbReference type="PANTHER" id="PTHR42685:SF22">
    <property type="entry name" value="CONDITIONED MEDIUM FACTOR RECEPTOR 1"/>
    <property type="match status" value="1"/>
</dbReference>
<evidence type="ECO:0000313" key="2">
    <source>
        <dbReference type="EMBL" id="RIA44427.1"/>
    </source>
</evidence>
<accession>A0A397PBB3</accession>
<dbReference type="Pfam" id="PF01494">
    <property type="entry name" value="FAD_binding_3"/>
    <property type="match status" value="1"/>
</dbReference>
<dbReference type="Proteomes" id="UP000266568">
    <property type="component" value="Unassembled WGS sequence"/>
</dbReference>
<dbReference type="SUPFAM" id="SSF51905">
    <property type="entry name" value="FAD/NAD(P)-binding domain"/>
    <property type="match status" value="1"/>
</dbReference>
<dbReference type="RefSeq" id="WP_119036082.1">
    <property type="nucleotide sequence ID" value="NZ_QXDC01000003.1"/>
</dbReference>
<gene>
    <name evidence="2" type="ORF">DFR49_2671</name>
</gene>
<protein>
    <submittedName>
        <fullName evidence="2">Flavin-dependent dehydrogenase</fullName>
    </submittedName>
</protein>
<feature type="domain" description="FAD-binding" evidence="1">
    <location>
        <begin position="4"/>
        <end position="123"/>
    </location>
</feature>
<dbReference type="PRINTS" id="PR00469">
    <property type="entry name" value="PNDRDTASEII"/>
</dbReference>
<evidence type="ECO:0000313" key="3">
    <source>
        <dbReference type="Proteomes" id="UP000266568"/>
    </source>
</evidence>
<dbReference type="GO" id="GO:0071949">
    <property type="term" value="F:FAD binding"/>
    <property type="evidence" value="ECO:0007669"/>
    <property type="project" value="InterPro"/>
</dbReference>
<dbReference type="AlphaFoldDB" id="A0A397PBB3"/>
<comment type="caution">
    <text evidence="2">The sequence shown here is derived from an EMBL/GenBank/DDBJ whole genome shotgun (WGS) entry which is preliminary data.</text>
</comment>
<dbReference type="InterPro" id="IPR036188">
    <property type="entry name" value="FAD/NAD-bd_sf"/>
</dbReference>
<proteinExistence type="predicted"/>
<sequence length="366" mass="38103">MRRTPALIVGGGPAGAVAALLLARAGAPHLLIERQAETGDALCGGFLSWRTLALLARLGIEDDAIGARRVTHVALFAGTRRATIALPQPGAAVSRRRLDTLLLDHAARAGARIERGIGARATTDGGLRLDDGSEIAAHALFLATGKHDLRGAARPTPARDSDRVLGLRVRLAPAPALDRLIANRIELHLFDRGYAGVVLQEDGTANCCLAVHRSLLAEAGSPAALLDRLAARNPALGERLTWRGPAIIDAVANVPYGWRETCGAPGFFRLGDQAAVIPSLAGEGIAIAIASAAAATRTYLRDGAAASCAWQPMLARRNARAMRVAGVARQLAESPVAAPPLVTLAAAWPGLVRIAARLTRIGSIPI</sequence>